<keyword evidence="2" id="KW-1185">Reference proteome</keyword>
<protein>
    <recommendedName>
        <fullName evidence="3">MMS19 nucleotide excision repair protein</fullName>
    </recommendedName>
</protein>
<dbReference type="InterPro" id="IPR016024">
    <property type="entry name" value="ARM-type_fold"/>
</dbReference>
<dbReference type="VEuPathDB" id="FungiDB:SPPG_00114"/>
<organism evidence="1 2">
    <name type="scientific">Spizellomyces punctatus (strain DAOM BR117)</name>
    <dbReference type="NCBI Taxonomy" id="645134"/>
    <lineage>
        <taxon>Eukaryota</taxon>
        <taxon>Fungi</taxon>
        <taxon>Fungi incertae sedis</taxon>
        <taxon>Chytridiomycota</taxon>
        <taxon>Chytridiomycota incertae sedis</taxon>
        <taxon>Chytridiomycetes</taxon>
        <taxon>Spizellomycetales</taxon>
        <taxon>Spizellomycetaceae</taxon>
        <taxon>Spizellomyces</taxon>
    </lineage>
</organism>
<accession>A0A0L0HTD4</accession>
<dbReference type="InterPro" id="IPR012535">
    <property type="entry name" value="Cell_div_Cdc14"/>
</dbReference>
<dbReference type="OrthoDB" id="2160722at2759"/>
<proteinExistence type="predicted"/>
<dbReference type="InParanoid" id="A0A0L0HTD4"/>
<evidence type="ECO:0000313" key="1">
    <source>
        <dbReference type="EMBL" id="KND04383.1"/>
    </source>
</evidence>
<dbReference type="AlphaFoldDB" id="A0A0L0HTD4"/>
<evidence type="ECO:0008006" key="3">
    <source>
        <dbReference type="Google" id="ProtNLM"/>
    </source>
</evidence>
<dbReference type="Pfam" id="PF08045">
    <property type="entry name" value="CDC14"/>
    <property type="match status" value="1"/>
</dbReference>
<dbReference type="Proteomes" id="UP000053201">
    <property type="component" value="Unassembled WGS sequence"/>
</dbReference>
<dbReference type="GeneID" id="27683862"/>
<gene>
    <name evidence="1" type="ORF">SPPG_00114</name>
</gene>
<dbReference type="RefSeq" id="XP_016612422.1">
    <property type="nucleotide sequence ID" value="XM_016748447.1"/>
</dbReference>
<reference evidence="1 2" key="1">
    <citation type="submission" date="2009-08" db="EMBL/GenBank/DDBJ databases">
        <title>The Genome Sequence of Spizellomyces punctatus strain DAOM BR117.</title>
        <authorList>
            <consortium name="The Broad Institute Genome Sequencing Platform"/>
            <person name="Russ C."/>
            <person name="Cuomo C."/>
            <person name="Shea T."/>
            <person name="Young S.K."/>
            <person name="Zeng Q."/>
            <person name="Koehrsen M."/>
            <person name="Haas B."/>
            <person name="Borodovsky M."/>
            <person name="Guigo R."/>
            <person name="Alvarado L."/>
            <person name="Berlin A."/>
            <person name="Bochicchio J."/>
            <person name="Borenstein D."/>
            <person name="Chapman S."/>
            <person name="Chen Z."/>
            <person name="Engels R."/>
            <person name="Freedman E."/>
            <person name="Gellesch M."/>
            <person name="Goldberg J."/>
            <person name="Griggs A."/>
            <person name="Gujja S."/>
            <person name="Heiman D."/>
            <person name="Hepburn T."/>
            <person name="Howarth C."/>
            <person name="Jen D."/>
            <person name="Larson L."/>
            <person name="Lewis B."/>
            <person name="Mehta T."/>
            <person name="Park D."/>
            <person name="Pearson M."/>
            <person name="Roberts A."/>
            <person name="Saif S."/>
            <person name="Shenoy N."/>
            <person name="Sisk P."/>
            <person name="Stolte C."/>
            <person name="Sykes S."/>
            <person name="Thomson T."/>
            <person name="Walk T."/>
            <person name="White J."/>
            <person name="Yandava C."/>
            <person name="Burger G."/>
            <person name="Gray M.W."/>
            <person name="Holland P.W.H."/>
            <person name="King N."/>
            <person name="Lang F.B.F."/>
            <person name="Roger A.J."/>
            <person name="Ruiz-Trillo I."/>
            <person name="Lander E."/>
            <person name="Nusbaum C."/>
        </authorList>
    </citation>
    <scope>NUCLEOTIDE SEQUENCE [LARGE SCALE GENOMIC DNA]</scope>
    <source>
        <strain evidence="1 2">DAOM BR117</strain>
    </source>
</reference>
<name>A0A0L0HTD4_SPIPD</name>
<dbReference type="SUPFAM" id="SSF48371">
    <property type="entry name" value="ARM repeat"/>
    <property type="match status" value="1"/>
</dbReference>
<evidence type="ECO:0000313" key="2">
    <source>
        <dbReference type="Proteomes" id="UP000053201"/>
    </source>
</evidence>
<sequence length="180" mass="20219">MLHTPTTQSHPNSLNLTIPHLTHLFTSQPTLPPHLKPHIPQILQTLLTHLDSPPHISLLTPLFILHPPTKSMALRKGVLDALVNCIENKCGMEALEALQAFLVDYCEGCEVFEQGALEKVCHILVDSRTEERLRHKCIELLTVYLAPTPPKTTLEKQHTLEAFLGPRFVKRLVKGLESLL</sequence>
<dbReference type="EMBL" id="KQ257450">
    <property type="protein sequence ID" value="KND04383.1"/>
    <property type="molecule type" value="Genomic_DNA"/>
</dbReference>